<dbReference type="AlphaFoldDB" id="A0A1R1PRR5"/>
<accession>A0A1R1PRR5</accession>
<keyword evidence="3" id="KW-1185">Reference proteome</keyword>
<protein>
    <submittedName>
        <fullName evidence="2">Uncharacterized protein</fullName>
    </submittedName>
</protein>
<comment type="caution">
    <text evidence="2">The sequence shown here is derived from an EMBL/GenBank/DDBJ whole genome shotgun (WGS) entry which is preliminary data.</text>
</comment>
<evidence type="ECO:0000313" key="2">
    <source>
        <dbReference type="EMBL" id="OMH83583.1"/>
    </source>
</evidence>
<reference evidence="3" key="1">
    <citation type="submission" date="2017-01" db="EMBL/GenBank/DDBJ databases">
        <authorList>
            <person name="Wang Y."/>
            <person name="White M."/>
            <person name="Kvist S."/>
            <person name="Moncalvo J.-M."/>
        </authorList>
    </citation>
    <scope>NUCLEOTIDE SEQUENCE [LARGE SCALE GENOMIC DNA]</scope>
    <source>
        <strain evidence="3">COL-18-3</strain>
    </source>
</reference>
<proteinExistence type="predicted"/>
<dbReference type="EMBL" id="LSSK01000358">
    <property type="protein sequence ID" value="OMH83583.1"/>
    <property type="molecule type" value="Genomic_DNA"/>
</dbReference>
<feature type="region of interest" description="Disordered" evidence="1">
    <location>
        <begin position="27"/>
        <end position="79"/>
    </location>
</feature>
<dbReference type="Proteomes" id="UP000188320">
    <property type="component" value="Unassembled WGS sequence"/>
</dbReference>
<sequence length="144" mass="15079">MLLFLVSYPSENIDLLKLCVVAEFSSDENTSGGASDSENGDVSGDAADDDPACAAGDGGAPVRTTIPSPTATTGITTSSTSSMYRRNNITITIGIISIPVTTKPVFSPTIAVGKIPTIVEIKNISINRWTLVFTVYSISLETTM</sequence>
<gene>
    <name evidence="2" type="ORF">AX774_g2911</name>
</gene>
<organism evidence="2 3">
    <name type="scientific">Zancudomyces culisetae</name>
    <name type="common">Gut fungus</name>
    <name type="synonym">Smittium culisetae</name>
    <dbReference type="NCBI Taxonomy" id="1213189"/>
    <lineage>
        <taxon>Eukaryota</taxon>
        <taxon>Fungi</taxon>
        <taxon>Fungi incertae sedis</taxon>
        <taxon>Zoopagomycota</taxon>
        <taxon>Kickxellomycotina</taxon>
        <taxon>Harpellomycetes</taxon>
        <taxon>Harpellales</taxon>
        <taxon>Legeriomycetaceae</taxon>
        <taxon>Zancudomyces</taxon>
    </lineage>
</organism>
<evidence type="ECO:0000313" key="3">
    <source>
        <dbReference type="Proteomes" id="UP000188320"/>
    </source>
</evidence>
<feature type="compositionally biased region" description="Polar residues" evidence="1">
    <location>
        <begin position="27"/>
        <end position="37"/>
    </location>
</feature>
<feature type="compositionally biased region" description="Low complexity" evidence="1">
    <location>
        <begin position="52"/>
        <end position="79"/>
    </location>
</feature>
<name>A0A1R1PRR5_ZANCU</name>
<evidence type="ECO:0000256" key="1">
    <source>
        <dbReference type="SAM" id="MobiDB-lite"/>
    </source>
</evidence>